<dbReference type="Proteomes" id="UP000704762">
    <property type="component" value="Unassembled WGS sequence"/>
</dbReference>
<keyword evidence="4" id="KW-1185">Reference proteome</keyword>
<feature type="domain" description="GFO/IDH/MocA-like oxidoreductase" evidence="2">
    <location>
        <begin position="128"/>
        <end position="253"/>
    </location>
</feature>
<comment type="caution">
    <text evidence="3">The sequence shown here is derived from an EMBL/GenBank/DDBJ whole genome shotgun (WGS) entry which is preliminary data.</text>
</comment>
<proteinExistence type="predicted"/>
<dbReference type="InterPro" id="IPR055170">
    <property type="entry name" value="GFO_IDH_MocA-like_dom"/>
</dbReference>
<dbReference type="Gene3D" id="3.30.360.10">
    <property type="entry name" value="Dihydrodipicolinate Reductase, domain 2"/>
    <property type="match status" value="1"/>
</dbReference>
<name>A0ABS2RGB0_9ACTN</name>
<evidence type="ECO:0000313" key="4">
    <source>
        <dbReference type="Proteomes" id="UP000704762"/>
    </source>
</evidence>
<dbReference type="InterPro" id="IPR000683">
    <property type="entry name" value="Gfo/Idh/MocA-like_OxRdtase_N"/>
</dbReference>
<dbReference type="PANTHER" id="PTHR43249">
    <property type="entry name" value="UDP-N-ACETYL-2-AMINO-2-DEOXY-D-GLUCURONATE OXIDASE"/>
    <property type="match status" value="1"/>
</dbReference>
<dbReference type="Gene3D" id="3.40.50.720">
    <property type="entry name" value="NAD(P)-binding Rossmann-like Domain"/>
    <property type="match status" value="1"/>
</dbReference>
<feature type="domain" description="Gfo/Idh/MocA-like oxidoreductase N-terminal" evidence="1">
    <location>
        <begin position="4"/>
        <end position="118"/>
    </location>
</feature>
<organism evidence="3 4">
    <name type="scientific">Microlunatus panaciterrae</name>
    <dbReference type="NCBI Taxonomy" id="400768"/>
    <lineage>
        <taxon>Bacteria</taxon>
        <taxon>Bacillati</taxon>
        <taxon>Actinomycetota</taxon>
        <taxon>Actinomycetes</taxon>
        <taxon>Propionibacteriales</taxon>
        <taxon>Propionibacteriaceae</taxon>
        <taxon>Microlunatus</taxon>
    </lineage>
</organism>
<accession>A0ABS2RGB0</accession>
<dbReference type="EMBL" id="JAFBCF010000001">
    <property type="protein sequence ID" value="MBM7798044.1"/>
    <property type="molecule type" value="Genomic_DNA"/>
</dbReference>
<protein>
    <submittedName>
        <fullName evidence="3">Dehydrogenase</fullName>
    </submittedName>
</protein>
<reference evidence="3 4" key="1">
    <citation type="submission" date="2021-01" db="EMBL/GenBank/DDBJ databases">
        <title>Sequencing the genomes of 1000 actinobacteria strains.</title>
        <authorList>
            <person name="Klenk H.-P."/>
        </authorList>
    </citation>
    <scope>NUCLEOTIDE SEQUENCE [LARGE SCALE GENOMIC DNA]</scope>
    <source>
        <strain evidence="3 4">DSM 18662</strain>
    </source>
</reference>
<dbReference type="InterPro" id="IPR036291">
    <property type="entry name" value="NAD(P)-bd_dom_sf"/>
</dbReference>
<gene>
    <name evidence="3" type="ORF">JOE57_000965</name>
</gene>
<dbReference type="Pfam" id="PF22725">
    <property type="entry name" value="GFO_IDH_MocA_C3"/>
    <property type="match status" value="1"/>
</dbReference>
<evidence type="ECO:0000313" key="3">
    <source>
        <dbReference type="EMBL" id="MBM7798044.1"/>
    </source>
</evidence>
<sequence>MPTAAVVGCGDVSSVHFEAIAKNPAIDLVAVVDTDPERRAASSAAYGVPGFGDHREMITAISPDAVHICTPHHQHVPVAVDCLEAGVNVIMEKPLAHTMAEGDRLIAVAEQTSAKIAVCFQNRYNAAVQALRERLDSGDVGQVIGASATVIWHRTADYYRSRDWRGRWETSGGGLLINQAIHTLDLLQWLVGDVTEVRGHAATHALAEVIEVEDTAEIVLKHVNGVQSVFYATLANAVNSPITVDIATEKATLSLRGDLTITHLNGDVEVVSERLAESGGRAYWGVSHELLINDFYEQLDDPNPFWISPREAGKSLRILKDVYDQSYPNFGFR</sequence>
<dbReference type="Pfam" id="PF01408">
    <property type="entry name" value="GFO_IDH_MocA"/>
    <property type="match status" value="1"/>
</dbReference>
<evidence type="ECO:0000259" key="1">
    <source>
        <dbReference type="Pfam" id="PF01408"/>
    </source>
</evidence>
<dbReference type="RefSeq" id="WP_239578843.1">
    <property type="nucleotide sequence ID" value="NZ_BAAAQP010000011.1"/>
</dbReference>
<dbReference type="PANTHER" id="PTHR43249:SF1">
    <property type="entry name" value="D-GLUCOSIDE 3-DEHYDROGENASE"/>
    <property type="match status" value="1"/>
</dbReference>
<dbReference type="SUPFAM" id="SSF55347">
    <property type="entry name" value="Glyceraldehyde-3-phosphate dehydrogenase-like, C-terminal domain"/>
    <property type="match status" value="1"/>
</dbReference>
<dbReference type="SUPFAM" id="SSF51735">
    <property type="entry name" value="NAD(P)-binding Rossmann-fold domains"/>
    <property type="match status" value="1"/>
</dbReference>
<evidence type="ECO:0000259" key="2">
    <source>
        <dbReference type="Pfam" id="PF22725"/>
    </source>
</evidence>
<dbReference type="InterPro" id="IPR052515">
    <property type="entry name" value="Gfo/Idh/MocA_Oxidoreductase"/>
</dbReference>